<keyword evidence="2" id="KW-0812">Transmembrane</keyword>
<feature type="region of interest" description="Disordered" evidence="1">
    <location>
        <begin position="383"/>
        <end position="465"/>
    </location>
</feature>
<dbReference type="Proteomes" id="UP000008281">
    <property type="component" value="Unassembled WGS sequence"/>
</dbReference>
<feature type="compositionally biased region" description="Acidic residues" evidence="1">
    <location>
        <begin position="436"/>
        <end position="448"/>
    </location>
</feature>
<sequence length="465" mass="53196">MPDSNPSGRPLHKELPEERSYALVCDGAQLRHTQRDTDANQETIAANNQAEIFPWLQSMDRFFLGVSTRFRALFSRTERDPAGTEIARIEERSFERPVQLRQLPTTSPEEYEERRKESEARHRKLVERTERLREANRKVEKDMRCHAWLDGTCVEYVEAGPSNRLVDSDEETLKAAESVSPLDTDESGSQESVIERPMADPESSAGPSNRLVAQESVSPQESVEFDSGSENQRLMGDPEHSAGPSNPPESVSPQDSDESDRGSQEGFSTMVLPKNAPWWLKWCSENQLIVLGTLFGVSILVGITLFYFCERSGDALIARENRNFQQVTGMSYAEFEERHKRAGERMDAVNAAREAARAEEEARKKARRDEERQAFQFMREMEREREWAKEQQAKKEREEELEKQKRDAEQEEDDDEPGPSNRFAPERERLVGGTSSDDETPSESDQESQEPLRTFETNGIRETEL</sequence>
<feature type="region of interest" description="Disordered" evidence="1">
    <location>
        <begin position="100"/>
        <end position="122"/>
    </location>
</feature>
<name>E3NNF8_CAERE</name>
<evidence type="ECO:0000256" key="2">
    <source>
        <dbReference type="SAM" id="Phobius"/>
    </source>
</evidence>
<keyword evidence="2" id="KW-1133">Transmembrane helix</keyword>
<reference evidence="3" key="1">
    <citation type="submission" date="2007-07" db="EMBL/GenBank/DDBJ databases">
        <title>PCAP assembly of the Caenorhabditis remanei genome.</title>
        <authorList>
            <consortium name="The Caenorhabditis remanei Sequencing Consortium"/>
            <person name="Wilson R.K."/>
        </authorList>
    </citation>
    <scope>NUCLEOTIDE SEQUENCE [LARGE SCALE GENOMIC DNA]</scope>
    <source>
        <strain evidence="3">PB4641</strain>
    </source>
</reference>
<feature type="transmembrane region" description="Helical" evidence="2">
    <location>
        <begin position="288"/>
        <end position="309"/>
    </location>
</feature>
<keyword evidence="4" id="KW-1185">Reference proteome</keyword>
<dbReference type="AlphaFoldDB" id="E3NNF8"/>
<evidence type="ECO:0000313" key="3">
    <source>
        <dbReference type="EMBL" id="EFP10581.1"/>
    </source>
</evidence>
<protein>
    <submittedName>
        <fullName evidence="3">Uncharacterized protein</fullName>
    </submittedName>
</protein>
<feature type="compositionally biased region" description="Basic and acidic residues" evidence="1">
    <location>
        <begin position="383"/>
        <end position="408"/>
    </location>
</feature>
<organism evidence="4">
    <name type="scientific">Caenorhabditis remanei</name>
    <name type="common">Caenorhabditis vulgaris</name>
    <dbReference type="NCBI Taxonomy" id="31234"/>
    <lineage>
        <taxon>Eukaryota</taxon>
        <taxon>Metazoa</taxon>
        <taxon>Ecdysozoa</taxon>
        <taxon>Nematoda</taxon>
        <taxon>Chromadorea</taxon>
        <taxon>Rhabditida</taxon>
        <taxon>Rhabditina</taxon>
        <taxon>Rhabditomorpha</taxon>
        <taxon>Rhabditoidea</taxon>
        <taxon>Rhabditidae</taxon>
        <taxon>Peloderinae</taxon>
        <taxon>Caenorhabditis</taxon>
    </lineage>
</organism>
<proteinExistence type="predicted"/>
<feature type="compositionally biased region" description="Basic and acidic residues" evidence="1">
    <location>
        <begin position="112"/>
        <end position="122"/>
    </location>
</feature>
<evidence type="ECO:0000256" key="1">
    <source>
        <dbReference type="SAM" id="MobiDB-lite"/>
    </source>
</evidence>
<keyword evidence="2" id="KW-0472">Membrane</keyword>
<feature type="region of interest" description="Disordered" evidence="1">
    <location>
        <begin position="165"/>
        <end position="268"/>
    </location>
</feature>
<gene>
    <name evidence="3" type="ORF">CRE_01453</name>
</gene>
<evidence type="ECO:0000313" key="4">
    <source>
        <dbReference type="Proteomes" id="UP000008281"/>
    </source>
</evidence>
<dbReference type="HOGENOM" id="CLU_588278_0_0_1"/>
<accession>E3NNF8</accession>
<dbReference type="InParanoid" id="E3NNF8"/>
<dbReference type="EMBL" id="DS269207">
    <property type="protein sequence ID" value="EFP10581.1"/>
    <property type="molecule type" value="Genomic_DNA"/>
</dbReference>